<keyword evidence="2" id="KW-1185">Reference proteome</keyword>
<evidence type="ECO:0000313" key="1">
    <source>
        <dbReference type="EMBL" id="ETI62612.1"/>
    </source>
</evidence>
<dbReference type="AlphaFoldDB" id="W1S070"/>
<evidence type="ECO:0000313" key="2">
    <source>
        <dbReference type="Proteomes" id="UP000018857"/>
    </source>
</evidence>
<dbReference type="PATRIC" id="fig|1208321.3.peg.411"/>
<comment type="caution">
    <text evidence="1">The sequence shown here is derived from an EMBL/GenBank/DDBJ whole genome shotgun (WGS) entry which is preliminary data.</text>
</comment>
<sequence length="86" mass="9606">MNRNLEKFLRDHCNLIDWNPTKQQLEAIKKDIDAAIASGKTLSRTECQNIVVKHCGSTRMFLTKGADNSDLNALLAMAVKQDSSND</sequence>
<dbReference type="STRING" id="1208321.D104_02005"/>
<dbReference type="Proteomes" id="UP000018857">
    <property type="component" value="Unassembled WGS sequence"/>
</dbReference>
<reference evidence="1 2" key="1">
    <citation type="journal article" date="2014" name="Genome Announc.">
        <title>Draft Genome Sequence of Marinomonas sp. Strain D104, a Polycyclic Aromatic Hydrocarbon-Degrading Bacterium from the Deep-Sea Sediment of the Arctic Ocean.</title>
        <authorList>
            <person name="Dong C."/>
            <person name="Bai X."/>
            <person name="Lai Q."/>
            <person name="Xie Y."/>
            <person name="Chen X."/>
            <person name="Shao Z."/>
        </authorList>
    </citation>
    <scope>NUCLEOTIDE SEQUENCE [LARGE SCALE GENOMIC DNA]</scope>
    <source>
        <strain evidence="1 2">D104</strain>
    </source>
</reference>
<accession>W1S070</accession>
<proteinExistence type="predicted"/>
<dbReference type="EMBL" id="AYOZ01000001">
    <property type="protein sequence ID" value="ETI62612.1"/>
    <property type="molecule type" value="Genomic_DNA"/>
</dbReference>
<protein>
    <submittedName>
        <fullName evidence="1">Uncharacterized protein</fullName>
    </submittedName>
</protein>
<dbReference type="RefSeq" id="WP_024022624.1">
    <property type="nucleotide sequence ID" value="NZ_AYOZ01000001.1"/>
</dbReference>
<organism evidence="1 2">
    <name type="scientific">Marinomonas profundimaris</name>
    <dbReference type="NCBI Taxonomy" id="1208321"/>
    <lineage>
        <taxon>Bacteria</taxon>
        <taxon>Pseudomonadati</taxon>
        <taxon>Pseudomonadota</taxon>
        <taxon>Gammaproteobacteria</taxon>
        <taxon>Oceanospirillales</taxon>
        <taxon>Oceanospirillaceae</taxon>
        <taxon>Marinomonas</taxon>
    </lineage>
</organism>
<dbReference type="OrthoDB" id="7067497at2"/>
<name>W1S070_9GAMM</name>
<gene>
    <name evidence="1" type="ORF">D104_02005</name>
</gene>